<accession>A0ABQ0DW20</accession>
<evidence type="ECO:0000313" key="3">
    <source>
        <dbReference type="Proteomes" id="UP001628156"/>
    </source>
</evidence>
<comment type="caution">
    <text evidence="2">The sequence shown here is derived from an EMBL/GenBank/DDBJ whole genome shotgun (WGS) entry which is preliminary data.</text>
</comment>
<feature type="signal peptide" evidence="1">
    <location>
        <begin position="1"/>
        <end position="16"/>
    </location>
</feature>
<evidence type="ECO:0008006" key="4">
    <source>
        <dbReference type="Google" id="ProtNLM"/>
    </source>
</evidence>
<reference evidence="2 3" key="1">
    <citation type="journal article" date="2019" name="PLoS Negl. Trop. Dis.">
        <title>Whole genome sequencing of Entamoeba nuttalli reveals mammalian host-related molecular signatures and a novel octapeptide-repeat surface protein.</title>
        <authorList>
            <person name="Tanaka M."/>
            <person name="Makiuchi T."/>
            <person name="Komiyama T."/>
            <person name="Shiina T."/>
            <person name="Osaki K."/>
            <person name="Tachibana H."/>
        </authorList>
    </citation>
    <scope>NUCLEOTIDE SEQUENCE [LARGE SCALE GENOMIC DNA]</scope>
    <source>
        <strain evidence="2 3">P19-061405</strain>
    </source>
</reference>
<dbReference type="EMBL" id="BAAFRS010000317">
    <property type="protein sequence ID" value="GAB1227053.1"/>
    <property type="molecule type" value="Genomic_DNA"/>
</dbReference>
<feature type="chain" id="PRO_5047284918" description="AIG1 family protein" evidence="1">
    <location>
        <begin position="17"/>
        <end position="209"/>
    </location>
</feature>
<gene>
    <name evidence="2" type="ORF">ENUP19_0317G0060</name>
</gene>
<evidence type="ECO:0000256" key="1">
    <source>
        <dbReference type="SAM" id="SignalP"/>
    </source>
</evidence>
<dbReference type="Proteomes" id="UP001628156">
    <property type="component" value="Unassembled WGS sequence"/>
</dbReference>
<name>A0ABQ0DW20_9EUKA</name>
<sequence length="209" mass="24612">MKYLLIYIYLLILVNAQNTCTNSKCNEVDYVIHEQGVEDESDQYWEDIIKILKDILGDNYVYIINDGDSPKEVFRKIGNFINNNWMIRYLKKAFETSIEFKGLLVDFYTTCKTGIKMQTETDKDKMNSMKVQLKKSLESIRARVNLFRNWLDKTGIKEKTQKVVTSASTILNKMIGFGVTKITKLTKDTKKWAKEKVNDLKRNFYNEYF</sequence>
<organism evidence="2 3">
    <name type="scientific">Entamoeba nuttalli</name>
    <dbReference type="NCBI Taxonomy" id="412467"/>
    <lineage>
        <taxon>Eukaryota</taxon>
        <taxon>Amoebozoa</taxon>
        <taxon>Evosea</taxon>
        <taxon>Archamoebae</taxon>
        <taxon>Mastigamoebida</taxon>
        <taxon>Entamoebidae</taxon>
        <taxon>Entamoeba</taxon>
    </lineage>
</organism>
<protein>
    <recommendedName>
        <fullName evidence="4">AIG1 family protein</fullName>
    </recommendedName>
</protein>
<evidence type="ECO:0000313" key="2">
    <source>
        <dbReference type="EMBL" id="GAB1227053.1"/>
    </source>
</evidence>
<keyword evidence="3" id="KW-1185">Reference proteome</keyword>
<proteinExistence type="predicted"/>
<keyword evidence="1" id="KW-0732">Signal</keyword>